<dbReference type="AlphaFoldDB" id="A0A8S2H291"/>
<feature type="region of interest" description="Disordered" evidence="1">
    <location>
        <begin position="437"/>
        <end position="475"/>
    </location>
</feature>
<gene>
    <name evidence="3" type="ORF">OVA965_LOCUS4875</name>
    <name evidence="4" type="ORF">TMI583_LOCUS4873</name>
</gene>
<reference evidence="4" key="1">
    <citation type="submission" date="2021-02" db="EMBL/GenBank/DDBJ databases">
        <authorList>
            <person name="Nowell W R."/>
        </authorList>
    </citation>
    <scope>NUCLEOTIDE SEQUENCE</scope>
</reference>
<evidence type="ECO:0000256" key="1">
    <source>
        <dbReference type="SAM" id="MobiDB-lite"/>
    </source>
</evidence>
<feature type="region of interest" description="Disordered" evidence="1">
    <location>
        <begin position="526"/>
        <end position="557"/>
    </location>
</feature>
<organism evidence="4 5">
    <name type="scientific">Didymodactylos carnosus</name>
    <dbReference type="NCBI Taxonomy" id="1234261"/>
    <lineage>
        <taxon>Eukaryota</taxon>
        <taxon>Metazoa</taxon>
        <taxon>Spiralia</taxon>
        <taxon>Gnathifera</taxon>
        <taxon>Rotifera</taxon>
        <taxon>Eurotatoria</taxon>
        <taxon>Bdelloidea</taxon>
        <taxon>Philodinida</taxon>
        <taxon>Philodinidae</taxon>
        <taxon>Didymodactylos</taxon>
    </lineage>
</organism>
<evidence type="ECO:0000313" key="5">
    <source>
        <dbReference type="Proteomes" id="UP000682733"/>
    </source>
</evidence>
<dbReference type="Gene3D" id="1.10.10.2210">
    <property type="match status" value="1"/>
</dbReference>
<dbReference type="PANTHER" id="PTHR21301:SF10">
    <property type="entry name" value="REVERSE TRANSCRIPTASE DOMAIN-CONTAINING PROTEIN"/>
    <property type="match status" value="1"/>
</dbReference>
<dbReference type="Proteomes" id="UP000677228">
    <property type="component" value="Unassembled WGS sequence"/>
</dbReference>
<dbReference type="InterPro" id="IPR000477">
    <property type="entry name" value="RT_dom"/>
</dbReference>
<dbReference type="Proteomes" id="UP000682733">
    <property type="component" value="Unassembled WGS sequence"/>
</dbReference>
<sequence length="1280" mass="146223">MVNCDRLPMIFHLFEASANIFGDPLSSTAESVLGNFLDIDATVEGYDPEAEEPLEVEITDPLEEVEDLEQPDIPIIHQSPFNREAKKRVKILNSMWDNKEVKKVNNPCYSKPVVKVLYRWFAYVPMWSSILYQFVERYASDGLVCTSDTKNIGAGRLSNATVESYFSIIKVSRLQRKTRLRPAQLVSEIFQSTQARLKAGKYGVTQTNKGRRKRAKNNTDINIIEVWNRRKRNTNRSVYLGRITKRPSLAKQTTCALFPLKPKRSISTEEYKDLRDAQLSKKNGCYPNVLEDFSYEQAGRCGTSVPENFWGDTFESDMLMEDGSRRIIECCAAKRIYSPKQFLINPPFCILDISSESRTSTRDLPDTLMIGEHLIYYLMYFSFFVLTFFGSTTSSRGYGEGSNSNSVTPQIPSTSTVGDTSQQLALTFIKAEDFSSTQGISNAPSFSSETVSRAQERSSGLQTSAEPATRSPSVTTSQMASLFSVLISTIMPTTREIRQRQPTSFSFGISSAFTKERPQIQNTGINTTLPRITKPPPSIKPKTSKRPKPTKSSRTNIESTSFVQLFNSLFPSETSGTWRITSNEPRTELSNSSTSEVQIGIQMSKLMNSSSSNVITPPQLKTDNKNKYLYCEIPYRGKTTQIFANKLKHLIQHQKPTKQLRIIQRPPKSIQQYFQIKDNILHPLKSNLVYHVVAKDGNDDYVGKTIRQISRRFNEHGIKFQIEQQQQNNSTSKQQTNNSITPLQQNSITNNHPLIPNQQLRHKLLEIINDRQLEYACLNALGEIQRPLEQPQPSVTLSLIPPTPTVAKKSPFYTHMFETGKRITLKDYHLLMTGKQSQRLLIKEALAIKSLNPTLNKTVASTPLYIYPLGIPSTFIPDPGDHIQLIADIELLYARLYKIQPQCDEWETIIEPPPLQLNNQQLQSATKFRALCDNFRHHTTKHLTKSDNNIRKYIAALKTLANDHTIVITKPDKSKGVVIMDKVDYINKMNNILSDSTKFKKLDHDPTIQKEDKLTRYLLKLHKEGLISESDYKAARPCGSRPARLYGLLKTHKPNLPLRPIMSSIKTFNYKLSKWLAELLQPLRKSSYTIKDTFDFIKLTKTFNTQYSEKQMVSFDIQNLYTQIPIAQTIQIILSKMYPHITQNHQCQKQVHSTKHFCPNCLNRETLKTLLEMATTQSHFLFNNQLYEQIDGLFMGSPLAAIMADIYMSHFEEVNMPELIINGVHLWKRYVDDTFTFVENNDSVQNILHVLNSYHPNIQFTVETEQNNTLSFLDVKIIRI</sequence>
<name>A0A8S2H291_9BILA</name>
<dbReference type="EMBL" id="CAJNOK010001319">
    <property type="protein sequence ID" value="CAF0805495.1"/>
    <property type="molecule type" value="Genomic_DNA"/>
</dbReference>
<feature type="domain" description="Reverse transcriptase" evidence="2">
    <location>
        <begin position="1029"/>
        <end position="1280"/>
    </location>
</feature>
<feature type="compositionally biased region" description="Basic residues" evidence="1">
    <location>
        <begin position="542"/>
        <end position="551"/>
    </location>
</feature>
<accession>A0A8S2H291</accession>
<comment type="caution">
    <text evidence="4">The sequence shown here is derived from an EMBL/GenBank/DDBJ whole genome shotgun (WGS) entry which is preliminary data.</text>
</comment>
<dbReference type="EMBL" id="CAJOBA010001319">
    <property type="protein sequence ID" value="CAF3589155.1"/>
    <property type="molecule type" value="Genomic_DNA"/>
</dbReference>
<dbReference type="PROSITE" id="PS50878">
    <property type="entry name" value="RT_POL"/>
    <property type="match status" value="1"/>
</dbReference>
<protein>
    <recommendedName>
        <fullName evidence="2">Reverse transcriptase domain-containing protein</fullName>
    </recommendedName>
</protein>
<evidence type="ECO:0000313" key="4">
    <source>
        <dbReference type="EMBL" id="CAF3589155.1"/>
    </source>
</evidence>
<evidence type="ECO:0000313" key="3">
    <source>
        <dbReference type="EMBL" id="CAF0805495.1"/>
    </source>
</evidence>
<feature type="non-terminal residue" evidence="4">
    <location>
        <position position="1"/>
    </location>
</feature>
<dbReference type="PANTHER" id="PTHR21301">
    <property type="entry name" value="REVERSE TRANSCRIPTASE"/>
    <property type="match status" value="1"/>
</dbReference>
<evidence type="ECO:0000259" key="2">
    <source>
        <dbReference type="PROSITE" id="PS50878"/>
    </source>
</evidence>
<proteinExistence type="predicted"/>
<dbReference type="Gene3D" id="3.10.10.20">
    <property type="match status" value="1"/>
</dbReference>
<dbReference type="Gene3D" id="3.30.70.2630">
    <property type="match status" value="1"/>
</dbReference>